<name>A0A0C2UDH2_PARME</name>
<evidence type="ECO:0000256" key="1">
    <source>
        <dbReference type="SAM" id="MobiDB-lite"/>
    </source>
</evidence>
<dbReference type="AlphaFoldDB" id="A0A0C2UDH2"/>
<keyword evidence="3" id="KW-1185">Reference proteome</keyword>
<evidence type="ECO:0000313" key="3">
    <source>
        <dbReference type="Proteomes" id="UP000031971"/>
    </source>
</evidence>
<evidence type="ECO:0000313" key="2">
    <source>
        <dbReference type="EMBL" id="KIL99547.1"/>
    </source>
</evidence>
<feature type="region of interest" description="Disordered" evidence="1">
    <location>
        <begin position="1"/>
        <end position="45"/>
    </location>
</feature>
<organism evidence="2 3">
    <name type="scientific">Paramagnetospirillum magnetotacticum MS-1</name>
    <dbReference type="NCBI Taxonomy" id="272627"/>
    <lineage>
        <taxon>Bacteria</taxon>
        <taxon>Pseudomonadati</taxon>
        <taxon>Pseudomonadota</taxon>
        <taxon>Alphaproteobacteria</taxon>
        <taxon>Rhodospirillales</taxon>
        <taxon>Magnetospirillaceae</taxon>
        <taxon>Paramagnetospirillum</taxon>
    </lineage>
</organism>
<accession>A0A0C2UDH2</accession>
<dbReference type="EMBL" id="JXSL01000023">
    <property type="protein sequence ID" value="KIL99547.1"/>
    <property type="molecule type" value="Genomic_DNA"/>
</dbReference>
<comment type="caution">
    <text evidence="2">The sequence shown here is derived from an EMBL/GenBank/DDBJ whole genome shotgun (WGS) entry which is preliminary data.</text>
</comment>
<proteinExistence type="predicted"/>
<gene>
    <name evidence="2" type="ORF">CCC_04063</name>
</gene>
<dbReference type="Proteomes" id="UP000031971">
    <property type="component" value="Unassembled WGS sequence"/>
</dbReference>
<feature type="compositionally biased region" description="Low complexity" evidence="1">
    <location>
        <begin position="14"/>
        <end position="24"/>
    </location>
</feature>
<sequence length="45" mass="4572">MAVGGLTGKRDKGSLTGSGTGQSSIPREGPLRPERSGGSRFEIPS</sequence>
<reference evidence="2 3" key="1">
    <citation type="submission" date="2015-01" db="EMBL/GenBank/DDBJ databases">
        <title>Genome Sequence of Magnetospirillum magnetotacticum Strain MS-1.</title>
        <authorList>
            <person name="Marinov G.K."/>
            <person name="Smalley M.D."/>
            <person name="DeSalvo G."/>
        </authorList>
    </citation>
    <scope>NUCLEOTIDE SEQUENCE [LARGE SCALE GENOMIC DNA]</scope>
    <source>
        <strain evidence="2 3">MS-1</strain>
    </source>
</reference>
<protein>
    <submittedName>
        <fullName evidence="2">Uncharacterized protein</fullName>
    </submittedName>
</protein>